<dbReference type="InterPro" id="IPR053257">
    <property type="entry name" value="Cu-only_SOD"/>
</dbReference>
<protein>
    <submittedName>
        <fullName evidence="4">Cell surface superoxide dismutase [Cu-Zn] 6</fullName>
    </submittedName>
</protein>
<dbReference type="Gene3D" id="2.60.40.200">
    <property type="entry name" value="Superoxide dismutase, copper/zinc binding domain"/>
    <property type="match status" value="1"/>
</dbReference>
<dbReference type="PANTHER" id="PTHR20910:SF1">
    <property type="entry name" value="SUPEROXIDE DISMUTASE COPPER_ZINC BINDING DOMAIN-CONTAINING PROTEIN"/>
    <property type="match status" value="1"/>
</dbReference>
<evidence type="ECO:0000256" key="2">
    <source>
        <dbReference type="SAM" id="SignalP"/>
    </source>
</evidence>
<evidence type="ECO:0000313" key="5">
    <source>
        <dbReference type="Proteomes" id="UP001497600"/>
    </source>
</evidence>
<dbReference type="Proteomes" id="UP001497600">
    <property type="component" value="Chromosome D"/>
</dbReference>
<keyword evidence="2" id="KW-0732">Signal</keyword>
<feature type="region of interest" description="Disordered" evidence="1">
    <location>
        <begin position="186"/>
        <end position="224"/>
    </location>
</feature>
<evidence type="ECO:0000313" key="4">
    <source>
        <dbReference type="EMBL" id="CAK7902828.1"/>
    </source>
</evidence>
<dbReference type="EMBL" id="OZ004256">
    <property type="protein sequence ID" value="CAK7902828.1"/>
    <property type="molecule type" value="Genomic_DNA"/>
</dbReference>
<feature type="signal peptide" evidence="2">
    <location>
        <begin position="1"/>
        <end position="17"/>
    </location>
</feature>
<feature type="chain" id="PRO_5047082211" evidence="2">
    <location>
        <begin position="18"/>
        <end position="306"/>
    </location>
</feature>
<dbReference type="InterPro" id="IPR001424">
    <property type="entry name" value="SOD_Cu_Zn_dom"/>
</dbReference>
<organism evidence="4 5">
    <name type="scientific">[Candida] anglica</name>
    <dbReference type="NCBI Taxonomy" id="148631"/>
    <lineage>
        <taxon>Eukaryota</taxon>
        <taxon>Fungi</taxon>
        <taxon>Dikarya</taxon>
        <taxon>Ascomycota</taxon>
        <taxon>Saccharomycotina</taxon>
        <taxon>Pichiomycetes</taxon>
        <taxon>Debaryomycetaceae</taxon>
        <taxon>Kurtzmaniella</taxon>
    </lineage>
</organism>
<evidence type="ECO:0000259" key="3">
    <source>
        <dbReference type="Pfam" id="PF00080"/>
    </source>
</evidence>
<dbReference type="PANTHER" id="PTHR20910">
    <property type="entry name" value="AGAP001623-PA"/>
    <property type="match status" value="1"/>
</dbReference>
<evidence type="ECO:0000256" key="1">
    <source>
        <dbReference type="SAM" id="MobiDB-lite"/>
    </source>
</evidence>
<proteinExistence type="predicted"/>
<keyword evidence="5" id="KW-1185">Reference proteome</keyword>
<name>A0ABP0EER6_9ASCO</name>
<accession>A0ABP0EER6</accession>
<dbReference type="SUPFAM" id="SSF49329">
    <property type="entry name" value="Cu,Zn superoxide dismutase-like"/>
    <property type="match status" value="1"/>
</dbReference>
<dbReference type="InterPro" id="IPR036423">
    <property type="entry name" value="SOD-like_Cu/Zn_dom_sf"/>
</dbReference>
<dbReference type="Pfam" id="PF00080">
    <property type="entry name" value="Sod_Cu"/>
    <property type="match status" value="1"/>
</dbReference>
<gene>
    <name evidence="4" type="primary">SOD6</name>
    <name evidence="4" type="ORF">CAAN4_D01750</name>
</gene>
<sequence length="306" mass="33074">MKFSLPILLSLLSVVMADQAPKNNDNSKGVIAIADFPRGNVIFYVKKGNQVKVHVDMTDLPTSGGPFQYHIHENPVPADNNCEAVGLHFNPFSAPPDCDGQPDDSWCQVGDLSGKHGWIDATCFETKYYDPYLSLEVGNPAYIVGKSVTFHFANLTKFACATIELVSDTRRASLFDYLSSRGDLELQTLGTDQEQEDDTDYEVKSPPGSTPTSTTTSSVPALKSQVLQQNPTGGLKLNPSEIEYLNRTNSSATSSNIYDGTDINEGNNITNASYASVVSTDCENNAAFVESSIFTFGAALIAGLLM</sequence>
<feature type="domain" description="Superoxide dismutase copper/zinc binding" evidence="3">
    <location>
        <begin position="39"/>
        <end position="151"/>
    </location>
</feature>
<feature type="compositionally biased region" description="Low complexity" evidence="1">
    <location>
        <begin position="205"/>
        <end position="218"/>
    </location>
</feature>
<reference evidence="4 5" key="1">
    <citation type="submission" date="2024-01" db="EMBL/GenBank/DDBJ databases">
        <authorList>
            <consortium name="Genoscope - CEA"/>
            <person name="William W."/>
        </authorList>
    </citation>
    <scope>NUCLEOTIDE SEQUENCE [LARGE SCALE GENOMIC DNA]</scope>
    <source>
        <strain evidence="4 5">29B2s-10</strain>
    </source>
</reference>